<keyword evidence="8 9" id="KW-0472">Membrane</keyword>
<keyword evidence="5 9" id="KW-0653">Protein transport</keyword>
<evidence type="ECO:0000256" key="7">
    <source>
        <dbReference type="ARBA" id="ARBA00023010"/>
    </source>
</evidence>
<evidence type="ECO:0000313" key="11">
    <source>
        <dbReference type="EMBL" id="GAN55555.1"/>
    </source>
</evidence>
<comment type="similarity">
    <text evidence="9">Belongs to the TatA/E family.</text>
</comment>
<comment type="subcellular location">
    <subcellularLocation>
        <location evidence="1 9">Cell membrane</location>
        <topology evidence="1 9">Single-pass membrane protein</topology>
    </subcellularLocation>
</comment>
<dbReference type="PANTHER" id="PTHR42982">
    <property type="entry name" value="SEC-INDEPENDENT PROTEIN TRANSLOCASE PROTEIN TATA"/>
    <property type="match status" value="1"/>
</dbReference>
<reference evidence="11 12" key="1">
    <citation type="submission" date="2012-10" db="EMBL/GenBank/DDBJ databases">
        <title>Genome sequencing of Tanticharoenia sakaeratensis NBRC 103193.</title>
        <authorList>
            <person name="Azuma Y."/>
            <person name="Hadano H."/>
            <person name="Hirakawa H."/>
            <person name="Matsushita K."/>
        </authorList>
    </citation>
    <scope>NUCLEOTIDE SEQUENCE [LARGE SCALE GENOMIC DNA]</scope>
    <source>
        <strain evidence="11 12">NBRC 103193</strain>
    </source>
</reference>
<evidence type="ECO:0000256" key="5">
    <source>
        <dbReference type="ARBA" id="ARBA00022927"/>
    </source>
</evidence>
<evidence type="ECO:0000313" key="12">
    <source>
        <dbReference type="Proteomes" id="UP000032679"/>
    </source>
</evidence>
<feature type="region of interest" description="Disordered" evidence="10">
    <location>
        <begin position="42"/>
        <end position="95"/>
    </location>
</feature>
<name>A0A0D6MQ79_9PROT</name>
<sequence>MGSLSPLHWLIVLAVVLVVFGGGGKISTMMGDFAKGIKSFKKNMSDDESMEAGPSNGGHIAPPSGYPQQGYQGPYPQNTTTAAPQPGTQSAPPRG</sequence>
<dbReference type="GO" id="GO:0033281">
    <property type="term" value="C:TAT protein transport complex"/>
    <property type="evidence" value="ECO:0007669"/>
    <property type="project" value="UniProtKB-UniRule"/>
</dbReference>
<dbReference type="GO" id="GO:0008320">
    <property type="term" value="F:protein transmembrane transporter activity"/>
    <property type="evidence" value="ECO:0007669"/>
    <property type="project" value="UniProtKB-UniRule"/>
</dbReference>
<keyword evidence="2 9" id="KW-0813">Transport</keyword>
<dbReference type="EMBL" id="BALE01000048">
    <property type="protein sequence ID" value="GAN55555.1"/>
    <property type="molecule type" value="Genomic_DNA"/>
</dbReference>
<dbReference type="Proteomes" id="UP000032679">
    <property type="component" value="Unassembled WGS sequence"/>
</dbReference>
<dbReference type="OrthoDB" id="7161179at2"/>
<proteinExistence type="inferred from homology"/>
<gene>
    <name evidence="9" type="primary">tatA</name>
    <name evidence="11" type="ORF">Tasa_048_180</name>
</gene>
<dbReference type="AlphaFoldDB" id="A0A0D6MQ79"/>
<keyword evidence="7 9" id="KW-0811">Translocation</keyword>
<keyword evidence="3 9" id="KW-1003">Cell membrane</keyword>
<evidence type="ECO:0000256" key="4">
    <source>
        <dbReference type="ARBA" id="ARBA00022692"/>
    </source>
</evidence>
<keyword evidence="4 9" id="KW-0812">Transmembrane</keyword>
<feature type="compositionally biased region" description="Polar residues" evidence="10">
    <location>
        <begin position="78"/>
        <end position="95"/>
    </location>
</feature>
<evidence type="ECO:0000256" key="1">
    <source>
        <dbReference type="ARBA" id="ARBA00004162"/>
    </source>
</evidence>
<evidence type="ECO:0000256" key="3">
    <source>
        <dbReference type="ARBA" id="ARBA00022475"/>
    </source>
</evidence>
<keyword evidence="6 9" id="KW-1133">Transmembrane helix</keyword>
<dbReference type="HAMAP" id="MF_00236">
    <property type="entry name" value="TatA_E"/>
    <property type="match status" value="1"/>
</dbReference>
<evidence type="ECO:0000256" key="2">
    <source>
        <dbReference type="ARBA" id="ARBA00022448"/>
    </source>
</evidence>
<evidence type="ECO:0000256" key="9">
    <source>
        <dbReference type="HAMAP-Rule" id="MF_00236"/>
    </source>
</evidence>
<dbReference type="Gene3D" id="1.20.5.3310">
    <property type="match status" value="1"/>
</dbReference>
<dbReference type="InterPro" id="IPR006312">
    <property type="entry name" value="TatA/E"/>
</dbReference>
<evidence type="ECO:0000256" key="6">
    <source>
        <dbReference type="ARBA" id="ARBA00022989"/>
    </source>
</evidence>
<feature type="compositionally biased region" description="Low complexity" evidence="10">
    <location>
        <begin position="66"/>
        <end position="77"/>
    </location>
</feature>
<comment type="subunit">
    <text evidence="9">The Tat system comprises two distinct complexes: a TatABC complex, containing multiple copies of TatA, TatB and TatC subunits, and a separate TatA complex, containing only TatA subunits. Substrates initially bind to the TatABC complex, which probably triggers association of the separate TatA complex to form the active translocon.</text>
</comment>
<comment type="function">
    <text evidence="9">Part of the twin-arginine translocation (Tat) system that transports large folded proteins containing a characteristic twin-arginine motif in their signal peptide across membranes. TatA could form the protein-conducting channel of the Tat system.</text>
</comment>
<dbReference type="InterPro" id="IPR003369">
    <property type="entry name" value="TatA/B/E"/>
</dbReference>
<dbReference type="Pfam" id="PF02416">
    <property type="entry name" value="TatA_B_E"/>
    <property type="match status" value="1"/>
</dbReference>
<organism evidence="11 12">
    <name type="scientific">Tanticharoenia sakaeratensis NBRC 103193</name>
    <dbReference type="NCBI Taxonomy" id="1231623"/>
    <lineage>
        <taxon>Bacteria</taxon>
        <taxon>Pseudomonadati</taxon>
        <taxon>Pseudomonadota</taxon>
        <taxon>Alphaproteobacteria</taxon>
        <taxon>Acetobacterales</taxon>
        <taxon>Acetobacteraceae</taxon>
        <taxon>Tanticharoenia</taxon>
    </lineage>
</organism>
<protein>
    <recommendedName>
        <fullName evidence="9">Sec-independent protein translocase protein TatA</fullName>
    </recommendedName>
</protein>
<dbReference type="STRING" id="1231623.Tasa_048_180"/>
<keyword evidence="12" id="KW-1185">Reference proteome</keyword>
<dbReference type="GO" id="GO:0043953">
    <property type="term" value="P:protein transport by the Tat complex"/>
    <property type="evidence" value="ECO:0007669"/>
    <property type="project" value="UniProtKB-UniRule"/>
</dbReference>
<dbReference type="NCBIfam" id="TIGR01411">
    <property type="entry name" value="tatAE"/>
    <property type="match status" value="1"/>
</dbReference>
<feature type="transmembrane region" description="Helical" evidence="9">
    <location>
        <begin position="6"/>
        <end position="26"/>
    </location>
</feature>
<accession>A0A0D6MQ79</accession>
<dbReference type="RefSeq" id="WP_048850754.1">
    <property type="nucleotide sequence ID" value="NZ_BALE01000048.1"/>
</dbReference>
<evidence type="ECO:0000256" key="10">
    <source>
        <dbReference type="SAM" id="MobiDB-lite"/>
    </source>
</evidence>
<dbReference type="PANTHER" id="PTHR42982:SF1">
    <property type="entry name" value="SEC-INDEPENDENT PROTEIN TRANSLOCASE PROTEIN TATA"/>
    <property type="match status" value="1"/>
</dbReference>
<comment type="caution">
    <text evidence="11">The sequence shown here is derived from an EMBL/GenBank/DDBJ whole genome shotgun (WGS) entry which is preliminary data.</text>
</comment>
<evidence type="ECO:0000256" key="8">
    <source>
        <dbReference type="ARBA" id="ARBA00023136"/>
    </source>
</evidence>